<accession>A0ABY7WUI6</accession>
<gene>
    <name evidence="1" type="ORF">PQ472_02495</name>
</gene>
<name>A0ABY7WUI6_9LACO</name>
<dbReference type="EMBL" id="CP117884">
    <property type="protein sequence ID" value="WDF83123.1"/>
    <property type="molecule type" value="Genomic_DNA"/>
</dbReference>
<reference evidence="1 2" key="1">
    <citation type="submission" date="2023-02" db="EMBL/GenBank/DDBJ databases">
        <title>Genome sequence of Lacticaseibacillus sp. KACC 23028.</title>
        <authorList>
            <person name="Kim S."/>
            <person name="Heo J."/>
            <person name="Kwon S.-W."/>
        </authorList>
    </citation>
    <scope>NUCLEOTIDE SEQUENCE [LARGE SCALE GENOMIC DNA]</scope>
    <source>
        <strain evidence="1 2">KACC 23028</strain>
    </source>
</reference>
<keyword evidence="2" id="KW-1185">Reference proteome</keyword>
<evidence type="ECO:0000313" key="2">
    <source>
        <dbReference type="Proteomes" id="UP001220377"/>
    </source>
</evidence>
<organism evidence="1 2">
    <name type="scientific">Lacticaseibacillus pabuli</name>
    <dbReference type="NCBI Taxonomy" id="3025672"/>
    <lineage>
        <taxon>Bacteria</taxon>
        <taxon>Bacillati</taxon>
        <taxon>Bacillota</taxon>
        <taxon>Bacilli</taxon>
        <taxon>Lactobacillales</taxon>
        <taxon>Lactobacillaceae</taxon>
        <taxon>Lacticaseibacillus</taxon>
    </lineage>
</organism>
<dbReference type="RefSeq" id="WP_274261067.1">
    <property type="nucleotide sequence ID" value="NZ_CP117884.1"/>
</dbReference>
<sequence length="165" mass="18301">MDQFGVSALADWLEEQSDALLSKKTIIDLDRVFKAVDYLNVLKNTAAAYPQMSEETYLKTESDKKLSLLDDHDTLAELEDRIMVNHVDGSISGQDFAFKYNHDTPIVDGKYNARKDLEILKFGLEVVGAVTGASKLEDVTEALSPDAAVSFVLAANAFHEWQLSD</sequence>
<evidence type="ECO:0000313" key="1">
    <source>
        <dbReference type="EMBL" id="WDF83123.1"/>
    </source>
</evidence>
<dbReference type="Proteomes" id="UP001220377">
    <property type="component" value="Chromosome"/>
</dbReference>
<protein>
    <submittedName>
        <fullName evidence="1">Uncharacterized protein</fullName>
    </submittedName>
</protein>
<proteinExistence type="predicted"/>